<evidence type="ECO:0000313" key="3">
    <source>
        <dbReference type="EMBL" id="HIX06588.1"/>
    </source>
</evidence>
<dbReference type="InterPro" id="IPR013559">
    <property type="entry name" value="YheO"/>
</dbReference>
<organism evidence="3 4">
    <name type="scientific">Candidatus Allofournierella pullicola</name>
    <dbReference type="NCBI Taxonomy" id="2838596"/>
    <lineage>
        <taxon>Bacteria</taxon>
        <taxon>Bacillati</taxon>
        <taxon>Bacillota</taxon>
        <taxon>Clostridia</taxon>
        <taxon>Eubacteriales</taxon>
        <taxon>Oscillospiraceae</taxon>
        <taxon>Allofournierella</taxon>
    </lineage>
</organism>
<dbReference type="InterPro" id="IPR039445">
    <property type="entry name" value="DauR-like_HTH"/>
</dbReference>
<dbReference type="PANTHER" id="PTHR35568">
    <property type="entry name" value="TRANSCRIPTIONAL REGULATOR DAUR"/>
    <property type="match status" value="1"/>
</dbReference>
<feature type="domain" description="Transcriptional regulator DauR-like HTH" evidence="2">
    <location>
        <begin position="166"/>
        <end position="219"/>
    </location>
</feature>
<proteinExistence type="predicted"/>
<evidence type="ECO:0000259" key="1">
    <source>
        <dbReference type="Pfam" id="PF08348"/>
    </source>
</evidence>
<dbReference type="AlphaFoldDB" id="A0A9D1V615"/>
<comment type="caution">
    <text evidence="3">The sequence shown here is derived from an EMBL/GenBank/DDBJ whole genome shotgun (WGS) entry which is preliminary data.</text>
</comment>
<name>A0A9D1V615_9FIRM</name>
<dbReference type="Pfam" id="PF08348">
    <property type="entry name" value="PAS_6"/>
    <property type="match status" value="1"/>
</dbReference>
<feature type="domain" description="YheO-like" evidence="1">
    <location>
        <begin position="18"/>
        <end position="125"/>
    </location>
</feature>
<gene>
    <name evidence="3" type="ORF">H9865_10925</name>
</gene>
<dbReference type="Proteomes" id="UP000824193">
    <property type="component" value="Unassembled WGS sequence"/>
</dbReference>
<protein>
    <submittedName>
        <fullName evidence="3">PAS domain-containing protein</fullName>
    </submittedName>
</protein>
<accession>A0A9D1V615</accession>
<dbReference type="PANTHER" id="PTHR35568:SF1">
    <property type="entry name" value="TRANSCRIPTIONAL REGULATOR DAUR"/>
    <property type="match status" value="1"/>
</dbReference>
<evidence type="ECO:0000259" key="2">
    <source>
        <dbReference type="Pfam" id="PF13309"/>
    </source>
</evidence>
<dbReference type="Pfam" id="PF13309">
    <property type="entry name" value="HTH_22"/>
    <property type="match status" value="1"/>
</dbReference>
<reference evidence="3" key="1">
    <citation type="journal article" date="2021" name="PeerJ">
        <title>Extensive microbial diversity within the chicken gut microbiome revealed by metagenomics and culture.</title>
        <authorList>
            <person name="Gilroy R."/>
            <person name="Ravi A."/>
            <person name="Getino M."/>
            <person name="Pursley I."/>
            <person name="Horton D.L."/>
            <person name="Alikhan N.F."/>
            <person name="Baker D."/>
            <person name="Gharbi K."/>
            <person name="Hall N."/>
            <person name="Watson M."/>
            <person name="Adriaenssens E.M."/>
            <person name="Foster-Nyarko E."/>
            <person name="Jarju S."/>
            <person name="Secka A."/>
            <person name="Antonio M."/>
            <person name="Oren A."/>
            <person name="Chaudhuri R.R."/>
            <person name="La Ragione R."/>
            <person name="Hildebrand F."/>
            <person name="Pallen M.J."/>
        </authorList>
    </citation>
    <scope>NUCLEOTIDE SEQUENCE</scope>
    <source>
        <strain evidence="3">2239</strain>
    </source>
</reference>
<reference evidence="3" key="2">
    <citation type="submission" date="2021-04" db="EMBL/GenBank/DDBJ databases">
        <authorList>
            <person name="Gilroy R."/>
        </authorList>
    </citation>
    <scope>NUCLEOTIDE SEQUENCE</scope>
    <source>
        <strain evidence="3">2239</strain>
    </source>
</reference>
<dbReference type="InterPro" id="IPR039446">
    <property type="entry name" value="DauR-like"/>
</dbReference>
<dbReference type="EMBL" id="DXFW01000038">
    <property type="protein sequence ID" value="HIX06588.1"/>
    <property type="molecule type" value="Genomic_DNA"/>
</dbReference>
<evidence type="ECO:0000313" key="4">
    <source>
        <dbReference type="Proteomes" id="UP000824193"/>
    </source>
</evidence>
<sequence>MSEPCKEVVLTEEDRRILDSYATLVEGLADYLGPSYEIVLHSLEHMDRSVIRIINGHHTGRQPGAPITDLALTMLSRIEEESRDGYISYFSRNKKGEPLKAATITIRGTGGRVIGLLCINFYLNTPLSELLATFSPEPGPGLETGVSETFAENTQELVRQAVLKAQEQVRADASVSASNRNREIVSRLWKGNIFQIKDAVQIVARELELSPNTVYMHLRRMRENPPL</sequence>